<dbReference type="GO" id="GO:0008270">
    <property type="term" value="F:zinc ion binding"/>
    <property type="evidence" value="ECO:0007669"/>
    <property type="project" value="InterPro"/>
</dbReference>
<evidence type="ECO:0000256" key="5">
    <source>
        <dbReference type="ARBA" id="ARBA00023136"/>
    </source>
</evidence>
<name>A0A382I2N9_9ZZZZ</name>
<evidence type="ECO:0000259" key="7">
    <source>
        <dbReference type="SMART" id="SM00382"/>
    </source>
</evidence>
<organism evidence="8">
    <name type="scientific">marine metagenome</name>
    <dbReference type="NCBI Taxonomy" id="408172"/>
    <lineage>
        <taxon>unclassified sequences</taxon>
        <taxon>metagenomes</taxon>
        <taxon>ecological metagenomes</taxon>
    </lineage>
</organism>
<keyword evidence="1" id="KW-0645">Protease</keyword>
<dbReference type="GO" id="GO:0006508">
    <property type="term" value="P:proteolysis"/>
    <property type="evidence" value="ECO:0007669"/>
    <property type="project" value="UniProtKB-KW"/>
</dbReference>
<dbReference type="Gene3D" id="3.40.50.300">
    <property type="entry name" value="P-loop containing nucleotide triphosphate hydrolases"/>
    <property type="match status" value="1"/>
</dbReference>
<dbReference type="GO" id="GO:0016020">
    <property type="term" value="C:membrane"/>
    <property type="evidence" value="ECO:0007669"/>
    <property type="project" value="InterPro"/>
</dbReference>
<evidence type="ECO:0000256" key="1">
    <source>
        <dbReference type="ARBA" id="ARBA00022670"/>
    </source>
</evidence>
<dbReference type="AlphaFoldDB" id="A0A382I2N9"/>
<dbReference type="Gene3D" id="3.30.720.210">
    <property type="match status" value="1"/>
</dbReference>
<dbReference type="GO" id="GO:0016887">
    <property type="term" value="F:ATP hydrolysis activity"/>
    <property type="evidence" value="ECO:0007669"/>
    <property type="project" value="InterPro"/>
</dbReference>
<dbReference type="InterPro" id="IPR027417">
    <property type="entry name" value="P-loop_NTPase"/>
</dbReference>
<dbReference type="PANTHER" id="PTHR23076:SF97">
    <property type="entry name" value="ATP-DEPENDENT ZINC METALLOPROTEASE YME1L1"/>
    <property type="match status" value="1"/>
</dbReference>
<accession>A0A382I2N9</accession>
<evidence type="ECO:0000256" key="2">
    <source>
        <dbReference type="ARBA" id="ARBA00022692"/>
    </source>
</evidence>
<evidence type="ECO:0000256" key="4">
    <source>
        <dbReference type="ARBA" id="ARBA00022989"/>
    </source>
</evidence>
<feature type="transmembrane region" description="Helical" evidence="6">
    <location>
        <begin position="38"/>
        <end position="55"/>
    </location>
</feature>
<dbReference type="SUPFAM" id="SSF52540">
    <property type="entry name" value="P-loop containing nucleoside triphosphate hydrolases"/>
    <property type="match status" value="1"/>
</dbReference>
<dbReference type="SMART" id="SM00382">
    <property type="entry name" value="AAA"/>
    <property type="match status" value="1"/>
</dbReference>
<dbReference type="EMBL" id="UINC01064721">
    <property type="protein sequence ID" value="SVB93655.1"/>
    <property type="molecule type" value="Genomic_DNA"/>
</dbReference>
<dbReference type="InterPro" id="IPR003959">
    <property type="entry name" value="ATPase_AAA_core"/>
</dbReference>
<dbReference type="InterPro" id="IPR011546">
    <property type="entry name" value="Pept_M41_FtsH_extracell"/>
</dbReference>
<evidence type="ECO:0000256" key="3">
    <source>
        <dbReference type="ARBA" id="ARBA00022801"/>
    </source>
</evidence>
<dbReference type="Pfam" id="PF06480">
    <property type="entry name" value="FtsH_ext"/>
    <property type="match status" value="1"/>
</dbReference>
<reference evidence="8" key="1">
    <citation type="submission" date="2018-05" db="EMBL/GenBank/DDBJ databases">
        <authorList>
            <person name="Lanie J.A."/>
            <person name="Ng W.-L."/>
            <person name="Kazmierczak K.M."/>
            <person name="Andrzejewski T.M."/>
            <person name="Davidsen T.M."/>
            <person name="Wayne K.J."/>
            <person name="Tettelin H."/>
            <person name="Glass J.I."/>
            <person name="Rusch D."/>
            <person name="Podicherti R."/>
            <person name="Tsui H.-C.T."/>
            <person name="Winkler M.E."/>
        </authorList>
    </citation>
    <scope>NUCLEOTIDE SEQUENCE</scope>
</reference>
<dbReference type="FunFam" id="3.40.50.300:FF:002568">
    <property type="entry name" value="Cell division protein (FtsH)"/>
    <property type="match status" value="1"/>
</dbReference>
<feature type="non-terminal residue" evidence="8">
    <location>
        <position position="311"/>
    </location>
</feature>
<dbReference type="GO" id="GO:0004222">
    <property type="term" value="F:metalloendopeptidase activity"/>
    <property type="evidence" value="ECO:0007669"/>
    <property type="project" value="InterPro"/>
</dbReference>
<dbReference type="InterPro" id="IPR003593">
    <property type="entry name" value="AAA+_ATPase"/>
</dbReference>
<evidence type="ECO:0000256" key="6">
    <source>
        <dbReference type="SAM" id="Phobius"/>
    </source>
</evidence>
<dbReference type="Pfam" id="PF00004">
    <property type="entry name" value="AAA"/>
    <property type="match status" value="1"/>
</dbReference>
<protein>
    <recommendedName>
        <fullName evidence="7">AAA+ ATPase domain-containing protein</fullName>
    </recommendedName>
</protein>
<sequence>MRASIEASRHAACVRLGSGFAPRQKAPMRLDRKTQLSIAYAILTILLLLVMQSYFEGQVDSVKYSDFRQWVVEGRVAEVYVGADDISGKYYADGVGEGGLRTFSVSRMEDPELVELLQEHVPQFAGKREPWLTSLLSWILPAVFFVGIWMFMARRMSGGSGGLMSIGKSKAKVYMEKGTGITFDDVAGIDEAKEELEEIVEFLRTPERFQALGGKIPRGVLLVGAPGTGKTLLAKAVAGEAGVPFFSISGSQFVEMFVGVGAARVRDLFEQAKKHAPAIIFIDELDALGKARGVGSFGGHDEREQTLNQLL</sequence>
<evidence type="ECO:0000313" key="8">
    <source>
        <dbReference type="EMBL" id="SVB93655.1"/>
    </source>
</evidence>
<keyword evidence="3" id="KW-0378">Hydrolase</keyword>
<dbReference type="GO" id="GO:0005524">
    <property type="term" value="F:ATP binding"/>
    <property type="evidence" value="ECO:0007669"/>
    <property type="project" value="InterPro"/>
</dbReference>
<keyword evidence="4 6" id="KW-1133">Transmembrane helix</keyword>
<feature type="transmembrane region" description="Helical" evidence="6">
    <location>
        <begin position="131"/>
        <end position="151"/>
    </location>
</feature>
<dbReference type="CDD" id="cd19501">
    <property type="entry name" value="RecA-like_FtsH"/>
    <property type="match status" value="1"/>
</dbReference>
<feature type="domain" description="AAA+ ATPase" evidence="7">
    <location>
        <begin position="216"/>
        <end position="310"/>
    </location>
</feature>
<dbReference type="PANTHER" id="PTHR23076">
    <property type="entry name" value="METALLOPROTEASE M41 FTSH"/>
    <property type="match status" value="1"/>
</dbReference>
<keyword evidence="2 6" id="KW-0812">Transmembrane</keyword>
<keyword evidence="5 6" id="KW-0472">Membrane</keyword>
<dbReference type="GO" id="GO:0004176">
    <property type="term" value="F:ATP-dependent peptidase activity"/>
    <property type="evidence" value="ECO:0007669"/>
    <property type="project" value="InterPro"/>
</dbReference>
<gene>
    <name evidence="8" type="ORF">METZ01_LOCUS246509</name>
</gene>
<proteinExistence type="predicted"/>